<dbReference type="AlphaFoldDB" id="A0AAD9MWS7"/>
<comment type="caution">
    <text evidence="2">The sequence shown here is derived from an EMBL/GenBank/DDBJ whole genome shotgun (WGS) entry which is preliminary data.</text>
</comment>
<dbReference type="EMBL" id="JAODUP010000574">
    <property type="protein sequence ID" value="KAK2147008.1"/>
    <property type="molecule type" value="Genomic_DNA"/>
</dbReference>
<accession>A0AAD9MWS7</accession>
<evidence type="ECO:0000256" key="1">
    <source>
        <dbReference type="SAM" id="Phobius"/>
    </source>
</evidence>
<dbReference type="Proteomes" id="UP001208570">
    <property type="component" value="Unassembled WGS sequence"/>
</dbReference>
<organism evidence="2 3">
    <name type="scientific">Paralvinella palmiformis</name>
    <dbReference type="NCBI Taxonomy" id="53620"/>
    <lineage>
        <taxon>Eukaryota</taxon>
        <taxon>Metazoa</taxon>
        <taxon>Spiralia</taxon>
        <taxon>Lophotrochozoa</taxon>
        <taxon>Annelida</taxon>
        <taxon>Polychaeta</taxon>
        <taxon>Sedentaria</taxon>
        <taxon>Canalipalpata</taxon>
        <taxon>Terebellida</taxon>
        <taxon>Terebelliformia</taxon>
        <taxon>Alvinellidae</taxon>
        <taxon>Paralvinella</taxon>
    </lineage>
</organism>
<keyword evidence="1" id="KW-0812">Transmembrane</keyword>
<evidence type="ECO:0000313" key="3">
    <source>
        <dbReference type="Proteomes" id="UP001208570"/>
    </source>
</evidence>
<keyword evidence="1" id="KW-1133">Transmembrane helix</keyword>
<feature type="transmembrane region" description="Helical" evidence="1">
    <location>
        <begin position="29"/>
        <end position="56"/>
    </location>
</feature>
<sequence>MIRRNNSAINKTQKVSSNIEMECLWEHKMVIVCVSVSGYYLDVCLGLFFGCMHPVIIGMSVSGYCLDVYLVLLFGYLSGVIASMSMVL</sequence>
<name>A0AAD9MWS7_9ANNE</name>
<keyword evidence="1" id="KW-0472">Membrane</keyword>
<proteinExistence type="predicted"/>
<gene>
    <name evidence="2" type="ORF">LSH36_574g01081</name>
</gene>
<keyword evidence="3" id="KW-1185">Reference proteome</keyword>
<evidence type="ECO:0000313" key="2">
    <source>
        <dbReference type="EMBL" id="KAK2147008.1"/>
    </source>
</evidence>
<protein>
    <submittedName>
        <fullName evidence="2">Uncharacterized protein</fullName>
    </submittedName>
</protein>
<feature type="transmembrane region" description="Helical" evidence="1">
    <location>
        <begin position="68"/>
        <end position="87"/>
    </location>
</feature>
<reference evidence="2" key="1">
    <citation type="journal article" date="2023" name="Mol. Biol. Evol.">
        <title>Third-Generation Sequencing Reveals the Adaptive Role of the Epigenome in Three Deep-Sea Polychaetes.</title>
        <authorList>
            <person name="Perez M."/>
            <person name="Aroh O."/>
            <person name="Sun Y."/>
            <person name="Lan Y."/>
            <person name="Juniper S.K."/>
            <person name="Young C.R."/>
            <person name="Angers B."/>
            <person name="Qian P.Y."/>
        </authorList>
    </citation>
    <scope>NUCLEOTIDE SEQUENCE</scope>
    <source>
        <strain evidence="2">P08H-3</strain>
    </source>
</reference>